<reference evidence="3 4" key="1">
    <citation type="submission" date="2018-01" db="EMBL/GenBank/DDBJ databases">
        <title>Draft genome sequence of Paucibacter aquatile CR182 isolated from freshwater of the Nakdong River.</title>
        <authorList>
            <person name="Choi A."/>
            <person name="Chung E.J."/>
        </authorList>
    </citation>
    <scope>NUCLEOTIDE SEQUENCE [LARGE SCALE GENOMIC DNA]</scope>
    <source>
        <strain evidence="3 4">CR182</strain>
    </source>
</reference>
<protein>
    <recommendedName>
        <fullName evidence="5">Type III secretion protein</fullName>
    </recommendedName>
</protein>
<feature type="compositionally biased region" description="Basic and acidic residues" evidence="2">
    <location>
        <begin position="61"/>
        <end position="73"/>
    </location>
</feature>
<comment type="caution">
    <text evidence="3">The sequence shown here is derived from an EMBL/GenBank/DDBJ whole genome shotgun (WGS) entry which is preliminary data.</text>
</comment>
<proteinExistence type="predicted"/>
<feature type="region of interest" description="Disordered" evidence="2">
    <location>
        <begin position="60"/>
        <end position="92"/>
    </location>
</feature>
<sequence>MNPSASPHGQLRELRHLQLEPASAQQLLQLRQLRRRRAESAWAQAAQALAEAQEAVQQRQRRIEQRRRERQQLQEDLGGPLAPQLPRWSAQAGARQAQLDEWLEREEYALLDDEHALERAQDTLRARQQELARLQEREDLAQGLLQAQRQQRLAAQEKRRELALEERRPCA</sequence>
<evidence type="ECO:0000256" key="2">
    <source>
        <dbReference type="SAM" id="MobiDB-lite"/>
    </source>
</evidence>
<evidence type="ECO:0000256" key="1">
    <source>
        <dbReference type="SAM" id="Coils"/>
    </source>
</evidence>
<evidence type="ECO:0008006" key="5">
    <source>
        <dbReference type="Google" id="ProtNLM"/>
    </source>
</evidence>
<evidence type="ECO:0000313" key="4">
    <source>
        <dbReference type="Proteomes" id="UP000235916"/>
    </source>
</evidence>
<keyword evidence="4" id="KW-1185">Reference proteome</keyword>
<dbReference type="EMBL" id="POSP01000003">
    <property type="protein sequence ID" value="PND39160.1"/>
    <property type="molecule type" value="Genomic_DNA"/>
</dbReference>
<keyword evidence="1" id="KW-0175">Coiled coil</keyword>
<dbReference type="Proteomes" id="UP000235916">
    <property type="component" value="Unassembled WGS sequence"/>
</dbReference>
<name>A0A2N8L0C2_9BURK</name>
<dbReference type="AlphaFoldDB" id="A0A2N8L0C2"/>
<dbReference type="RefSeq" id="WP_102769079.1">
    <property type="nucleotide sequence ID" value="NZ_POSP01000003.1"/>
</dbReference>
<gene>
    <name evidence="3" type="ORF">C1O66_17600</name>
</gene>
<evidence type="ECO:0000313" key="3">
    <source>
        <dbReference type="EMBL" id="PND39160.1"/>
    </source>
</evidence>
<accession>A0A2N8L0C2</accession>
<dbReference type="OrthoDB" id="8913359at2"/>
<feature type="coiled-coil region" evidence="1">
    <location>
        <begin position="117"/>
        <end position="165"/>
    </location>
</feature>
<organism evidence="3 4">
    <name type="scientific">Kinneretia aquatilis</name>
    <dbReference type="NCBI Taxonomy" id="2070761"/>
    <lineage>
        <taxon>Bacteria</taxon>
        <taxon>Pseudomonadati</taxon>
        <taxon>Pseudomonadota</taxon>
        <taxon>Betaproteobacteria</taxon>
        <taxon>Burkholderiales</taxon>
        <taxon>Sphaerotilaceae</taxon>
        <taxon>Roseateles</taxon>
    </lineage>
</organism>